<keyword evidence="1" id="KW-1133">Transmembrane helix</keyword>
<keyword evidence="3" id="KW-1185">Reference proteome</keyword>
<keyword evidence="1" id="KW-0812">Transmembrane</keyword>
<dbReference type="OrthoDB" id="142924at2157"/>
<protein>
    <submittedName>
        <fullName evidence="2">Uncharacterized protein</fullName>
    </submittedName>
</protein>
<organism evidence="2 3">
    <name type="scientific">Methanolobus tindarius DSM 2278</name>
    <dbReference type="NCBI Taxonomy" id="1090322"/>
    <lineage>
        <taxon>Archaea</taxon>
        <taxon>Methanobacteriati</taxon>
        <taxon>Methanobacteriota</taxon>
        <taxon>Stenosarchaea group</taxon>
        <taxon>Methanomicrobia</taxon>
        <taxon>Methanosarcinales</taxon>
        <taxon>Methanosarcinaceae</taxon>
        <taxon>Methanolobus</taxon>
    </lineage>
</organism>
<comment type="caution">
    <text evidence="2">The sequence shown here is derived from an EMBL/GenBank/DDBJ whole genome shotgun (WGS) entry which is preliminary data.</text>
</comment>
<keyword evidence="1" id="KW-0472">Membrane</keyword>
<dbReference type="EMBL" id="AZAJ01000001">
    <property type="protein sequence ID" value="ETA67627.1"/>
    <property type="molecule type" value="Genomic_DNA"/>
</dbReference>
<dbReference type="STRING" id="1090322.MettiDRAFT_1054"/>
<dbReference type="RefSeq" id="WP_023844763.1">
    <property type="nucleotide sequence ID" value="NZ_AZAJ01000001.1"/>
</dbReference>
<gene>
    <name evidence="2" type="ORF">MettiDRAFT_1054</name>
</gene>
<evidence type="ECO:0000256" key="1">
    <source>
        <dbReference type="SAM" id="Phobius"/>
    </source>
</evidence>
<proteinExistence type="predicted"/>
<dbReference type="AlphaFoldDB" id="W9DVE3"/>
<accession>W9DVE3</accession>
<evidence type="ECO:0000313" key="2">
    <source>
        <dbReference type="EMBL" id="ETA67627.1"/>
    </source>
</evidence>
<sequence>MAATVNSTVQGLLLWTNGHDSLLTLLFTAVVALTTVVYAILTWKLVSETIKMRKVQTEPHISISIQPREEKFGLIDMIVQNIGLGPAYDVKFDISSDFDIIAGHKLSDIGFFKNGLQYFAPNQKIKFFMASAYQKNYNDTLKTKIQITATYSNASGTRYSSPYSINFSELEGLISAGESPIYEIAKSLDKINSNIDRIADGRAKIKTICYTKDEIDQQKKEDINKLRTVPPKENQIGKWGEHLPFACYGSIEKGTKIEVGNEEITISSLQYYDLLRKFRGKTVTIGLPDSRDFVPDGSLGAWLRDNVRRIPLAAYVGPILIKEGYAEKSEDGKFIIFKEDIQLKF</sequence>
<evidence type="ECO:0000313" key="3">
    <source>
        <dbReference type="Proteomes" id="UP000019483"/>
    </source>
</evidence>
<dbReference type="Proteomes" id="UP000019483">
    <property type="component" value="Unassembled WGS sequence"/>
</dbReference>
<name>W9DVE3_METTI</name>
<feature type="transmembrane region" description="Helical" evidence="1">
    <location>
        <begin position="22"/>
        <end position="46"/>
    </location>
</feature>
<reference evidence="2 3" key="1">
    <citation type="submission" date="2013-08" db="EMBL/GenBank/DDBJ databases">
        <authorList>
            <consortium name="DOE Joint Genome Institute"/>
            <person name="Eisen J."/>
            <person name="Huntemann M."/>
            <person name="Han J."/>
            <person name="Chen A."/>
            <person name="Kyrpides N."/>
            <person name="Mavromatis K."/>
            <person name="Markowitz V."/>
            <person name="Palaniappan K."/>
            <person name="Ivanova N."/>
            <person name="Schaumberg A."/>
            <person name="Pati A."/>
            <person name="Liolios K."/>
            <person name="Nordberg H.P."/>
            <person name="Cantor M.N."/>
            <person name="Hua S.X."/>
            <person name="Woyke T."/>
        </authorList>
    </citation>
    <scope>NUCLEOTIDE SEQUENCE [LARGE SCALE GENOMIC DNA]</scope>
    <source>
        <strain evidence="2 3">DSM 2278</strain>
    </source>
</reference>